<keyword evidence="12" id="KW-0732">Signal</keyword>
<dbReference type="InterPro" id="IPR039426">
    <property type="entry name" value="TonB-dep_rcpt-like"/>
</dbReference>
<evidence type="ECO:0000259" key="14">
    <source>
        <dbReference type="Pfam" id="PF07715"/>
    </source>
</evidence>
<evidence type="ECO:0000256" key="4">
    <source>
        <dbReference type="ARBA" id="ARBA00022452"/>
    </source>
</evidence>
<keyword evidence="3 10" id="KW-0813">Transport</keyword>
<dbReference type="Proteomes" id="UP001180453">
    <property type="component" value="Unassembled WGS sequence"/>
</dbReference>
<dbReference type="SUPFAM" id="SSF56935">
    <property type="entry name" value="Porins"/>
    <property type="match status" value="1"/>
</dbReference>
<keyword evidence="5 10" id="KW-0812">Transmembrane</keyword>
<keyword evidence="4 10" id="KW-1134">Transmembrane beta strand</keyword>
<dbReference type="InterPro" id="IPR036942">
    <property type="entry name" value="Beta-barrel_TonB_sf"/>
</dbReference>
<dbReference type="PROSITE" id="PS52016">
    <property type="entry name" value="TONB_DEPENDENT_REC_3"/>
    <property type="match status" value="1"/>
</dbReference>
<protein>
    <submittedName>
        <fullName evidence="15">Iron complex outermembrane receptor protein</fullName>
    </submittedName>
</protein>
<dbReference type="InterPro" id="IPR012910">
    <property type="entry name" value="Plug_dom"/>
</dbReference>
<dbReference type="Gene3D" id="2.40.170.20">
    <property type="entry name" value="TonB-dependent receptor, beta-barrel domain"/>
    <property type="match status" value="1"/>
</dbReference>
<evidence type="ECO:0000256" key="10">
    <source>
        <dbReference type="PROSITE-ProRule" id="PRU01360"/>
    </source>
</evidence>
<evidence type="ECO:0000256" key="1">
    <source>
        <dbReference type="ARBA" id="ARBA00004571"/>
    </source>
</evidence>
<dbReference type="PANTHER" id="PTHR47234">
    <property type="match status" value="1"/>
</dbReference>
<evidence type="ECO:0000256" key="12">
    <source>
        <dbReference type="SAM" id="SignalP"/>
    </source>
</evidence>
<dbReference type="InterPro" id="IPR000531">
    <property type="entry name" value="Beta-barrel_TonB"/>
</dbReference>
<dbReference type="InterPro" id="IPR037066">
    <property type="entry name" value="Plug_dom_sf"/>
</dbReference>
<feature type="signal peptide" evidence="12">
    <location>
        <begin position="1"/>
        <end position="27"/>
    </location>
</feature>
<keyword evidence="7 10" id="KW-0472">Membrane</keyword>
<dbReference type="PANTHER" id="PTHR47234:SF2">
    <property type="entry name" value="TONB-DEPENDENT RECEPTOR"/>
    <property type="match status" value="1"/>
</dbReference>
<evidence type="ECO:0000256" key="2">
    <source>
        <dbReference type="ARBA" id="ARBA00009810"/>
    </source>
</evidence>
<evidence type="ECO:0000256" key="7">
    <source>
        <dbReference type="ARBA" id="ARBA00023136"/>
    </source>
</evidence>
<keyword evidence="16" id="KW-1185">Reference proteome</keyword>
<feature type="domain" description="TonB-dependent receptor-like beta-barrel" evidence="13">
    <location>
        <begin position="424"/>
        <end position="887"/>
    </location>
</feature>
<evidence type="ECO:0000256" key="6">
    <source>
        <dbReference type="ARBA" id="ARBA00023077"/>
    </source>
</evidence>
<dbReference type="RefSeq" id="WP_310266011.1">
    <property type="nucleotide sequence ID" value="NZ_JAVDXU010000002.1"/>
</dbReference>
<keyword evidence="8 15" id="KW-0675">Receptor</keyword>
<dbReference type="EMBL" id="JAVDXU010000002">
    <property type="protein sequence ID" value="MDR7270281.1"/>
    <property type="molecule type" value="Genomic_DNA"/>
</dbReference>
<feature type="chain" id="PRO_5047336533" evidence="12">
    <location>
        <begin position="28"/>
        <end position="926"/>
    </location>
</feature>
<accession>A0ABU1YQP8</accession>
<dbReference type="Pfam" id="PF07715">
    <property type="entry name" value="Plug"/>
    <property type="match status" value="1"/>
</dbReference>
<dbReference type="Gene3D" id="2.170.130.10">
    <property type="entry name" value="TonB-dependent receptor, plug domain"/>
    <property type="match status" value="1"/>
</dbReference>
<comment type="caution">
    <text evidence="15">The sequence shown here is derived from an EMBL/GenBank/DDBJ whole genome shotgun (WGS) entry which is preliminary data.</text>
</comment>
<evidence type="ECO:0000313" key="16">
    <source>
        <dbReference type="Proteomes" id="UP001180453"/>
    </source>
</evidence>
<evidence type="ECO:0000256" key="9">
    <source>
        <dbReference type="ARBA" id="ARBA00023237"/>
    </source>
</evidence>
<evidence type="ECO:0000256" key="3">
    <source>
        <dbReference type="ARBA" id="ARBA00022448"/>
    </source>
</evidence>
<gene>
    <name evidence="15" type="ORF">J2X20_002939</name>
</gene>
<name>A0ABU1YQP8_ROSSA</name>
<dbReference type="CDD" id="cd01347">
    <property type="entry name" value="ligand_gated_channel"/>
    <property type="match status" value="1"/>
</dbReference>
<keyword evidence="9 10" id="KW-0998">Cell outer membrane</keyword>
<evidence type="ECO:0000259" key="13">
    <source>
        <dbReference type="Pfam" id="PF00593"/>
    </source>
</evidence>
<evidence type="ECO:0000256" key="11">
    <source>
        <dbReference type="RuleBase" id="RU003357"/>
    </source>
</evidence>
<dbReference type="Pfam" id="PF00593">
    <property type="entry name" value="TonB_dep_Rec_b-barrel"/>
    <property type="match status" value="1"/>
</dbReference>
<keyword evidence="6 11" id="KW-0798">TonB box</keyword>
<comment type="similarity">
    <text evidence="2 10 11">Belongs to the TonB-dependent receptor family.</text>
</comment>
<evidence type="ECO:0000256" key="8">
    <source>
        <dbReference type="ARBA" id="ARBA00023170"/>
    </source>
</evidence>
<organism evidence="15 16">
    <name type="scientific">Roseateles saccharophilus</name>
    <name type="common">Pseudomonas saccharophila</name>
    <dbReference type="NCBI Taxonomy" id="304"/>
    <lineage>
        <taxon>Bacteria</taxon>
        <taxon>Pseudomonadati</taxon>
        <taxon>Pseudomonadota</taxon>
        <taxon>Betaproteobacteria</taxon>
        <taxon>Burkholderiales</taxon>
        <taxon>Sphaerotilaceae</taxon>
        <taxon>Roseateles</taxon>
    </lineage>
</organism>
<comment type="subcellular location">
    <subcellularLocation>
        <location evidence="1 10">Cell outer membrane</location>
        <topology evidence="1 10">Multi-pass membrane protein</topology>
    </subcellularLocation>
</comment>
<evidence type="ECO:0000313" key="15">
    <source>
        <dbReference type="EMBL" id="MDR7270281.1"/>
    </source>
</evidence>
<proteinExistence type="inferred from homology"/>
<reference evidence="15 16" key="1">
    <citation type="submission" date="2023-07" db="EMBL/GenBank/DDBJ databases">
        <title>Sorghum-associated microbial communities from plants grown in Nebraska, USA.</title>
        <authorList>
            <person name="Schachtman D."/>
        </authorList>
    </citation>
    <scope>NUCLEOTIDE SEQUENCE [LARGE SCALE GENOMIC DNA]</scope>
    <source>
        <strain evidence="15 16">BE314</strain>
    </source>
</reference>
<sequence length="926" mass="98372">MNPQPLQPIALLVRGLFTITLCSSALAQTPDATGQLERVVVTGSSIKRVDSETALPVQIITKADIARTGATSTEQLLASISAASGMGSTTNAMGAGASTGGLSSVSLRGLTADRTLVLVNGRRLAPFPGGAQASVNVNTIPLAAIERVEILKDGASGVYGSDAVAGVVNFILTKAFDGVQVGVSAGAPTRDGGGKNKKASIVAGFGDLEADRFSVVASAAYEKEDALFGRERAFSRSGNVPPFYTNGATGQGNIEGAWIPGKTLQEVEATPGYRFFRSPNSSYGSPVDCTTIGMFKRASGGYQGAPVCSFDSAPYVGLVPERELKNLTANLTWKASDNLEVFADLLWGQSKITQSFQPSPIRASFLETDDLFGQRHVDPALLLLPGNPNYPTSYLQSRGFTDLIGKPLAVTVRESALGNRINTDTSTQARLTLGANGHVGEHDYELAVSHNESKLRGQAVNGYFSQVGYAAVINDPANNSLWNPWATGGQQSQALVDKLKATAYTGQTLNGLAKTDLVDGKVTGPAFTLPAGAAQYALGFQVRKEAYKTDPSAALFSGDIAGLGGSVAPIDRSRNVKALFGELSVPVLKSLEASIEARSDRYNDVGSSTNTKASLRWRAASGLVLRASAGTGFRAPTLVDLWTPQTLGSSEQFDDPATGQTDLQVNALSGGNPGLKPEKSRQKQVGFVLSPIRQFSATVDYFQIRLKDIINTPSAQEVVSGFRRGDPAYAGLVRVSQANEIQQIVTALTNAGDARLSGVDVDLLWRDTYAFGRLDVNLVGTYMSKFDEASPGGFLSHKVGTTVESDGSPVLGANGGGVVLRWKHMLSATWTQGPWSATLVQNYYTGYRDGDDLNGNAHHVPSQALYDAQLSWKGWRGLQLTLGVKNLFDKDPPTYIFVSNQFQYGYDVSLYDPRGRLAYVNATYRF</sequence>
<evidence type="ECO:0000256" key="5">
    <source>
        <dbReference type="ARBA" id="ARBA00022692"/>
    </source>
</evidence>
<feature type="domain" description="TonB-dependent receptor plug" evidence="14">
    <location>
        <begin position="51"/>
        <end position="167"/>
    </location>
</feature>